<gene>
    <name evidence="2" type="ORF">DI53_3166</name>
</gene>
<dbReference type="EMBL" id="JJMU01000061">
    <property type="protein sequence ID" value="KGE12949.1"/>
    <property type="molecule type" value="Genomic_DNA"/>
</dbReference>
<dbReference type="Proteomes" id="UP000031802">
    <property type="component" value="Unassembled WGS sequence"/>
</dbReference>
<comment type="caution">
    <text evidence="2">The sequence shown here is derived from an EMBL/GenBank/DDBJ whole genome shotgun (WGS) entry which is preliminary data.</text>
</comment>
<evidence type="ECO:0000313" key="3">
    <source>
        <dbReference type="Proteomes" id="UP000031802"/>
    </source>
</evidence>
<evidence type="ECO:0000313" key="2">
    <source>
        <dbReference type="EMBL" id="KGE12949.1"/>
    </source>
</evidence>
<feature type="signal peptide" evidence="1">
    <location>
        <begin position="1"/>
        <end position="24"/>
    </location>
</feature>
<feature type="chain" id="PRO_5002138685" evidence="1">
    <location>
        <begin position="25"/>
        <end position="601"/>
    </location>
</feature>
<keyword evidence="3" id="KW-1185">Reference proteome</keyword>
<reference evidence="2 3" key="2">
    <citation type="journal article" date="2015" name="PLoS ONE">
        <title>Whole-Genome Optical Mapping and Finished Genome Sequence of Sphingobacterium deserti sp. nov., a New Species Isolated from the Western Desert of China.</title>
        <authorList>
            <person name="Teng C."/>
            <person name="Zhou Z."/>
            <person name="Molnar I."/>
            <person name="Li X."/>
            <person name="Tang R."/>
            <person name="Chen M."/>
            <person name="Wang L."/>
            <person name="Su S."/>
            <person name="Zhang W."/>
            <person name="Lin M."/>
        </authorList>
    </citation>
    <scope>NUCLEOTIDE SEQUENCE [LARGE SCALE GENOMIC DNA]</scope>
    <source>
        <strain evidence="3">ACCC05744</strain>
    </source>
</reference>
<keyword evidence="1" id="KW-0732">Signal</keyword>
<dbReference type="CDD" id="cd03143">
    <property type="entry name" value="A4_beta-galactosidase_middle_domain"/>
    <property type="match status" value="1"/>
</dbReference>
<protein>
    <submittedName>
        <fullName evidence="2">Uncharacterized protein</fullName>
    </submittedName>
</protein>
<organism evidence="2 3">
    <name type="scientific">Sphingobacterium deserti</name>
    <dbReference type="NCBI Taxonomy" id="1229276"/>
    <lineage>
        <taxon>Bacteria</taxon>
        <taxon>Pseudomonadati</taxon>
        <taxon>Bacteroidota</taxon>
        <taxon>Sphingobacteriia</taxon>
        <taxon>Sphingobacteriales</taxon>
        <taxon>Sphingobacteriaceae</taxon>
        <taxon>Sphingobacterium</taxon>
    </lineage>
</organism>
<accession>A0A0B8T5K4</accession>
<sequence>MCRLKVVWAKACIPLFLILCLACSEQGSNETEIVDNGTKVVFSVFEDDSGEGSGQMQVMSAMNNVTAEEKVVGEEQHVLINNGTMRLTATLVEAAASTNSAREFVKPTVSAARASVRNTKAQTVLGNNVKYRVVLYDRSTTPSTFVSSTLGTAGTPLTVDVVKGKNYDWAVFSYNDQSDPGTSSTTVPSDQRDLLHASGTTGLVPGTPGDGTNANVPISVVLKHKLSAVTVELNSTFYPATITAATATLGSANYFFTSNMDVKTGTLSTPVASTVPTAINLVPTAPAAVKSALFYTSSTSTIANFSVTLNSLSITDQSNQVKTSTTPTNFSWTNVVPTAGKKYFARINVQPVRDISGDNFKILSVGVSPHTLLNTGSSGMYQALYGTSNFGPTGIVPTTNRNWNILWRGSSSGNLFDATTGNYKLIVVGYAAGISDNDATQLINYVNSGGTVLFFTENPGSGPDQRVWRAFAGATASYQSFGDFGNFNQNGMLVGPFGDARGTSFGDQALVGYGTINYDPNLIDVLAFANGSTTNAVVWKSKTRDFYYFGDGGMQLTNDPFLMTASPAYTPRIGAWYTRSNISNSVVVMNFIAKTLSKMGQ</sequence>
<evidence type="ECO:0000256" key="1">
    <source>
        <dbReference type="SAM" id="SignalP"/>
    </source>
</evidence>
<proteinExistence type="predicted"/>
<dbReference type="AlphaFoldDB" id="A0A0B8T5K4"/>
<reference evidence="3" key="1">
    <citation type="submission" date="2014-04" db="EMBL/GenBank/DDBJ databases">
        <title>Whole-Genome optical mapping and complete genome sequence of Sphingobacterium deserti sp. nov., a new spaces isolated from desert in the west of China.</title>
        <authorList>
            <person name="Teng C."/>
            <person name="Zhou Z."/>
            <person name="Li X."/>
            <person name="Chen M."/>
            <person name="Lin M."/>
            <person name="Wang L."/>
            <person name="Su S."/>
            <person name="Zhang C."/>
            <person name="Zhang W."/>
        </authorList>
    </citation>
    <scope>NUCLEOTIDE SEQUENCE [LARGE SCALE GENOMIC DNA]</scope>
    <source>
        <strain evidence="3">ACCC05744</strain>
    </source>
</reference>
<dbReference type="PATRIC" id="fig|1229276.3.peg.3275"/>
<name>A0A0B8T5K4_9SPHI</name>